<dbReference type="Pfam" id="PF13764">
    <property type="entry name" value="E3_UbLigase_R4"/>
    <property type="match status" value="1"/>
</dbReference>
<dbReference type="GO" id="GO:0008270">
    <property type="term" value="F:zinc ion binding"/>
    <property type="evidence" value="ECO:0007669"/>
    <property type="project" value="UniProtKB-KW"/>
</dbReference>
<keyword evidence="1" id="KW-0863">Zinc-finger</keyword>
<sequence length="295" mass="32737">MNPPTSSSAAPSSTSSSTTTSSSDSKAASSKTIKQQQQAPDTHKLSICPGYVMALHDIKLLLLRFACNRTFTVETGGGGKESNIQLLPHLMQVYLHSLLMSSHVEQELEALKQFTEVPGSYWAKSDKCWITTGPLYRLVAALHLWSRDEWHNHRATLLHSLLYMAVGRSNNVTCSTSTVDSQFTLIKPYLIYFGLIDSIYEYLFKNVPLTSSMETKLKSVTSSSSSSVSQTSPSWSVSLSQYIRTSDEALMKAAPKLLAYFEENLLTISSVEEFLDVTGKLFVIIILFIKSELKI</sequence>
<comment type="similarity">
    <text evidence="1">Belongs to the UBR4 family.</text>
</comment>
<keyword evidence="1" id="KW-0862">Zinc</keyword>
<dbReference type="PANTHER" id="PTHR21725">
    <property type="entry name" value="E3 UBIQUITIN-PROTEIN LIGASE UBR4"/>
    <property type="match status" value="1"/>
</dbReference>
<feature type="domain" description="E3 ubiquitin ligase UBR4 C-terminal" evidence="3">
    <location>
        <begin position="49"/>
        <end position="279"/>
    </location>
</feature>
<dbReference type="PANTHER" id="PTHR21725:SF1">
    <property type="entry name" value="E3 UBIQUITIN-PROTEIN LIGASE UBR4"/>
    <property type="match status" value="1"/>
</dbReference>
<evidence type="ECO:0000259" key="3">
    <source>
        <dbReference type="Pfam" id="PF13764"/>
    </source>
</evidence>
<dbReference type="Proteomes" id="UP000269396">
    <property type="component" value="Unassembled WGS sequence"/>
</dbReference>
<dbReference type="PROSITE" id="PS52043">
    <property type="entry name" value="UBR4_E3"/>
    <property type="match status" value="1"/>
</dbReference>
<evidence type="ECO:0000256" key="2">
    <source>
        <dbReference type="SAM" id="MobiDB-lite"/>
    </source>
</evidence>
<reference evidence="4 5" key="1">
    <citation type="submission" date="2018-11" db="EMBL/GenBank/DDBJ databases">
        <authorList>
            <consortium name="Pathogen Informatics"/>
        </authorList>
    </citation>
    <scope>NUCLEOTIDE SEQUENCE [LARGE SCALE GENOMIC DNA]</scope>
    <source>
        <strain>Denwood</strain>
        <strain evidence="5">Zambia</strain>
    </source>
</reference>
<evidence type="ECO:0000256" key="1">
    <source>
        <dbReference type="PROSITE-ProRule" id="PRU01388"/>
    </source>
</evidence>
<name>A0A3P8JSH2_9TREM</name>
<accession>A0A3P8JSH2</accession>
<feature type="region of interest" description="Disordered" evidence="2">
    <location>
        <begin position="1"/>
        <end position="39"/>
    </location>
</feature>
<feature type="compositionally biased region" description="Low complexity" evidence="2">
    <location>
        <begin position="1"/>
        <end position="32"/>
    </location>
</feature>
<dbReference type="InterPro" id="IPR045189">
    <property type="entry name" value="UBR4-like"/>
</dbReference>
<gene>
    <name evidence="4" type="ORF">SMTD_LOCUS16327</name>
</gene>
<protein>
    <recommendedName>
        <fullName evidence="3">E3 ubiquitin ligase UBR4 C-terminal domain-containing protein</fullName>
    </recommendedName>
</protein>
<keyword evidence="1" id="KW-0479">Metal-binding</keyword>
<evidence type="ECO:0000313" key="4">
    <source>
        <dbReference type="EMBL" id="VDP71009.1"/>
    </source>
</evidence>
<evidence type="ECO:0000313" key="5">
    <source>
        <dbReference type="Proteomes" id="UP000269396"/>
    </source>
</evidence>
<feature type="region of interest" description="UBR4 E3 catalytic module" evidence="1">
    <location>
        <begin position="1"/>
        <end position="295"/>
    </location>
</feature>
<keyword evidence="5" id="KW-1185">Reference proteome</keyword>
<dbReference type="EMBL" id="UZAL01037038">
    <property type="protein sequence ID" value="VDP71009.1"/>
    <property type="molecule type" value="Genomic_DNA"/>
</dbReference>
<organism evidence="4 5">
    <name type="scientific">Schistosoma mattheei</name>
    <dbReference type="NCBI Taxonomy" id="31246"/>
    <lineage>
        <taxon>Eukaryota</taxon>
        <taxon>Metazoa</taxon>
        <taxon>Spiralia</taxon>
        <taxon>Lophotrochozoa</taxon>
        <taxon>Platyhelminthes</taxon>
        <taxon>Trematoda</taxon>
        <taxon>Digenea</taxon>
        <taxon>Strigeidida</taxon>
        <taxon>Schistosomatoidea</taxon>
        <taxon>Schistosomatidae</taxon>
        <taxon>Schistosoma</taxon>
    </lineage>
</organism>
<proteinExistence type="inferred from homology"/>
<dbReference type="AlphaFoldDB" id="A0A3P8JSH2"/>
<dbReference type="InterPro" id="IPR025704">
    <property type="entry name" value="E3_Ub_ligase_UBR4_C"/>
</dbReference>